<evidence type="ECO:0000313" key="3">
    <source>
        <dbReference type="EMBL" id="WOL15261.1"/>
    </source>
</evidence>
<dbReference type="InterPro" id="IPR012340">
    <property type="entry name" value="NA-bd_OB-fold"/>
</dbReference>
<accession>A0AAQ3QJQ7</accession>
<dbReference type="GO" id="GO:0042645">
    <property type="term" value="C:mitochondrial nucleoid"/>
    <property type="evidence" value="ECO:0007669"/>
    <property type="project" value="TreeGrafter"/>
</dbReference>
<dbReference type="InterPro" id="IPR011344">
    <property type="entry name" value="ssDNA-bd"/>
</dbReference>
<protein>
    <submittedName>
        <fullName evidence="3">Uncharacterized protein</fullName>
    </submittedName>
</protein>
<dbReference type="AlphaFoldDB" id="A0AAQ3QJQ7"/>
<proteinExistence type="predicted"/>
<dbReference type="Pfam" id="PF00436">
    <property type="entry name" value="SSB"/>
    <property type="match status" value="1"/>
</dbReference>
<dbReference type="PANTHER" id="PTHR10302">
    <property type="entry name" value="SINGLE-STRANDED DNA-BINDING PROTEIN"/>
    <property type="match status" value="1"/>
</dbReference>
<dbReference type="GO" id="GO:0006264">
    <property type="term" value="P:mitochondrial DNA replication"/>
    <property type="evidence" value="ECO:0007669"/>
    <property type="project" value="TreeGrafter"/>
</dbReference>
<gene>
    <name evidence="3" type="ORF">Cni_G24042</name>
</gene>
<organism evidence="3 4">
    <name type="scientific">Canna indica</name>
    <name type="common">Indian-shot</name>
    <dbReference type="NCBI Taxonomy" id="4628"/>
    <lineage>
        <taxon>Eukaryota</taxon>
        <taxon>Viridiplantae</taxon>
        <taxon>Streptophyta</taxon>
        <taxon>Embryophyta</taxon>
        <taxon>Tracheophyta</taxon>
        <taxon>Spermatophyta</taxon>
        <taxon>Magnoliopsida</taxon>
        <taxon>Liliopsida</taxon>
        <taxon>Zingiberales</taxon>
        <taxon>Cannaceae</taxon>
        <taxon>Canna</taxon>
    </lineage>
</organism>
<dbReference type="Proteomes" id="UP001327560">
    <property type="component" value="Chromosome 7"/>
</dbReference>
<sequence length="299" mass="33672">MASMLQTPSLKPSLSVLPSRNPNNSAFTPSSSLRTLSCLWKKPSISLDLVRCRPAPFPACFSVARGQFEQERVAHPRPQEIPWSKDLANSVHLIGIVGAPVQIKHLSSGKVLAWTRLGVKKSVSETTWINLNFWDDLALMASQHVEKGNQVYVSGRLVSDVLEGEDEKRQVYYKVVVQQLNFIERRFPAVPLYQAEADSAASGKHREYVSNSSESPEELWQAFFANPVDWWDNRKNKRNPKYPDFKHKHTGEALWIDAKNNPTWVKSQLAILDSRMASLQTNGTGPSGAFMYGDDFTPF</sequence>
<dbReference type="GO" id="GO:0003697">
    <property type="term" value="F:single-stranded DNA binding"/>
    <property type="evidence" value="ECO:0007669"/>
    <property type="project" value="InterPro"/>
</dbReference>
<dbReference type="CDD" id="cd04496">
    <property type="entry name" value="SSB_OBF"/>
    <property type="match status" value="1"/>
</dbReference>
<dbReference type="PROSITE" id="PS50935">
    <property type="entry name" value="SSB"/>
    <property type="match status" value="1"/>
</dbReference>
<dbReference type="PANTHER" id="PTHR10302:SF0">
    <property type="entry name" value="SINGLE-STRANDED DNA-BINDING PROTEIN, MITOCHONDRIAL"/>
    <property type="match status" value="1"/>
</dbReference>
<dbReference type="InterPro" id="IPR000424">
    <property type="entry name" value="Primosome_PriB/ssb"/>
</dbReference>
<name>A0AAQ3QJQ7_9LILI</name>
<reference evidence="3 4" key="1">
    <citation type="submission" date="2023-10" db="EMBL/GenBank/DDBJ databases">
        <title>Chromosome-scale genome assembly provides insights into flower coloration mechanisms of Canna indica.</title>
        <authorList>
            <person name="Li C."/>
        </authorList>
    </citation>
    <scope>NUCLEOTIDE SEQUENCE [LARGE SCALE GENOMIC DNA]</scope>
    <source>
        <tissue evidence="3">Flower</tissue>
    </source>
</reference>
<dbReference type="EMBL" id="CP136896">
    <property type="protein sequence ID" value="WOL15261.1"/>
    <property type="molecule type" value="Genomic_DNA"/>
</dbReference>
<evidence type="ECO:0000313" key="4">
    <source>
        <dbReference type="Proteomes" id="UP001327560"/>
    </source>
</evidence>
<dbReference type="Gene3D" id="2.40.50.140">
    <property type="entry name" value="Nucleic acid-binding proteins"/>
    <property type="match status" value="1"/>
</dbReference>
<evidence type="ECO:0000256" key="2">
    <source>
        <dbReference type="PROSITE-ProRule" id="PRU00252"/>
    </source>
</evidence>
<keyword evidence="4" id="KW-1185">Reference proteome</keyword>
<dbReference type="SUPFAM" id="SSF50249">
    <property type="entry name" value="Nucleic acid-binding proteins"/>
    <property type="match status" value="1"/>
</dbReference>
<keyword evidence="1 2" id="KW-0238">DNA-binding</keyword>
<evidence type="ECO:0000256" key="1">
    <source>
        <dbReference type="ARBA" id="ARBA00023125"/>
    </source>
</evidence>